<evidence type="ECO:0000256" key="2">
    <source>
        <dbReference type="ARBA" id="ARBA00023157"/>
    </source>
</evidence>
<dbReference type="SUPFAM" id="SSF48726">
    <property type="entry name" value="Immunoglobulin"/>
    <property type="match status" value="2"/>
</dbReference>
<keyword evidence="4" id="KW-0472">Membrane</keyword>
<feature type="domain" description="Ig-like" evidence="5">
    <location>
        <begin position="60"/>
        <end position="139"/>
    </location>
</feature>
<dbReference type="PANTHER" id="PTHR11481">
    <property type="entry name" value="IMMUNOGLOBULIN FC RECEPTOR"/>
    <property type="match status" value="1"/>
</dbReference>
<feature type="compositionally biased region" description="Polar residues" evidence="3">
    <location>
        <begin position="160"/>
        <end position="171"/>
    </location>
</feature>
<dbReference type="GO" id="GO:0006955">
    <property type="term" value="P:immune response"/>
    <property type="evidence" value="ECO:0007669"/>
    <property type="project" value="TreeGrafter"/>
</dbReference>
<protein>
    <recommendedName>
        <fullName evidence="5">Ig-like domain-containing protein</fullName>
    </recommendedName>
</protein>
<organism evidence="6 7">
    <name type="scientific">Ophiophagus hannah</name>
    <name type="common">King cobra</name>
    <name type="synonym">Naja hannah</name>
    <dbReference type="NCBI Taxonomy" id="8665"/>
    <lineage>
        <taxon>Eukaryota</taxon>
        <taxon>Metazoa</taxon>
        <taxon>Chordata</taxon>
        <taxon>Craniata</taxon>
        <taxon>Vertebrata</taxon>
        <taxon>Euteleostomi</taxon>
        <taxon>Lepidosauria</taxon>
        <taxon>Squamata</taxon>
        <taxon>Bifurcata</taxon>
        <taxon>Unidentata</taxon>
        <taxon>Episquamata</taxon>
        <taxon>Toxicofera</taxon>
        <taxon>Serpentes</taxon>
        <taxon>Colubroidea</taxon>
        <taxon>Elapidae</taxon>
        <taxon>Elapinae</taxon>
        <taxon>Ophiophagus</taxon>
    </lineage>
</organism>
<dbReference type="PANTHER" id="PTHR11481:SF60">
    <property type="entry name" value="IG-LIKE DOMAIN-CONTAINING PROTEIN"/>
    <property type="match status" value="1"/>
</dbReference>
<keyword evidence="4" id="KW-1133">Transmembrane helix</keyword>
<accession>V8N9H5</accession>
<evidence type="ECO:0000256" key="3">
    <source>
        <dbReference type="SAM" id="MobiDB-lite"/>
    </source>
</evidence>
<dbReference type="GO" id="GO:0009897">
    <property type="term" value="C:external side of plasma membrane"/>
    <property type="evidence" value="ECO:0007669"/>
    <property type="project" value="TreeGrafter"/>
</dbReference>
<keyword evidence="4" id="KW-0812">Transmembrane</keyword>
<dbReference type="AlphaFoldDB" id="V8N9H5"/>
<evidence type="ECO:0000256" key="1">
    <source>
        <dbReference type="ARBA" id="ARBA00022729"/>
    </source>
</evidence>
<evidence type="ECO:0000313" key="6">
    <source>
        <dbReference type="EMBL" id="ETE58571.1"/>
    </source>
</evidence>
<gene>
    <name evidence="6" type="ORF">L345_15706</name>
</gene>
<feature type="region of interest" description="Disordered" evidence="3">
    <location>
        <begin position="160"/>
        <end position="191"/>
    </location>
</feature>
<feature type="transmembrane region" description="Helical" evidence="4">
    <location>
        <begin position="673"/>
        <end position="694"/>
    </location>
</feature>
<feature type="domain" description="Ig-like" evidence="5">
    <location>
        <begin position="466"/>
        <end position="545"/>
    </location>
</feature>
<sequence length="807" mass="89908">MNSGGPMSELCLFNFIAAISVLPQPEKSTQLKIPSAKQSYATKKSTLSKILLGADVFPTPLLKVDPLTQRVKEGDRLVFLCSTEEGDREKKFHFYKDGVEIISREEGLLEPSTEPTNPLQNASLRIPHASFNHNGEFACSYEENIKGCWILSSWSQGVKVTESPSQGQPQLPENKEERNDGVMESQASTAATFSPVKVPQLQEIECVNSARSFIKISQNSEVIYSSILDSFTPSPPGPTRKNRFTPREEEGIFYNDIRGQEDAGSSVLQRERLWCGEEGRGAELRPGLGLTHEKLHLFISLGKEEERDGGQDQLPRNPEEKMETIPWMTALSWILLEADNPENPSVHVPGESKMDPSRNFFLFQYKMEKGLYSKESRKEDGPKGSGRAEILGGRSSKLWYQGDQLYFPIEDRHLLNNTFNVGTENLSSGQIKIICICKFVETSGGQPYSPESNQLVFSVVDVLPSPLLRVDLLSQRVKEGDPLVFLCSTEEGTAEKKFHFYKDGVEITSSEEGLLEPSTEPTNPLQNASLRIPRALFNHSGVFACSYEEKRSNQWFMSSWSRGTNIIVEPASVSQEQFQLMEKRGEGGDLGMMEPPAATAATASPVKVASGIHGAASRLLHPFREEDSFEDGGDESLAQPGIIISPPLNSTFPPSLFQSFQGASWKQTQDSDLMWTDGWMAIPLIILLVPFAFYRWKKKSRLLRHLQLQPGLLHSVSPWTNKEELTYTTGRRGDIYLDGWMVREDPNSGIFSKRGQEDAGSSLLQRERLWCGEEGREPSSVLGWGGRECDVLGGDDAVPPLGVELED</sequence>
<name>V8N9H5_OPHHA</name>
<dbReference type="InterPro" id="IPR007110">
    <property type="entry name" value="Ig-like_dom"/>
</dbReference>
<dbReference type="InterPro" id="IPR003599">
    <property type="entry name" value="Ig_sub"/>
</dbReference>
<dbReference type="InterPro" id="IPR036179">
    <property type="entry name" value="Ig-like_dom_sf"/>
</dbReference>
<feature type="non-terminal residue" evidence="6">
    <location>
        <position position="1"/>
    </location>
</feature>
<dbReference type="PROSITE" id="PS50835">
    <property type="entry name" value="IG_LIKE"/>
    <property type="match status" value="2"/>
</dbReference>
<proteinExistence type="predicted"/>
<dbReference type="SMART" id="SM00408">
    <property type="entry name" value="IGc2"/>
    <property type="match status" value="2"/>
</dbReference>
<dbReference type="InterPro" id="IPR050488">
    <property type="entry name" value="Ig_Fc_receptor"/>
</dbReference>
<keyword evidence="7" id="KW-1185">Reference proteome</keyword>
<dbReference type="SMART" id="SM00409">
    <property type="entry name" value="IG"/>
    <property type="match status" value="2"/>
</dbReference>
<dbReference type="OrthoDB" id="6151406at2759"/>
<evidence type="ECO:0000313" key="7">
    <source>
        <dbReference type="Proteomes" id="UP000018936"/>
    </source>
</evidence>
<dbReference type="EMBL" id="AZIM01006572">
    <property type="protein sequence ID" value="ETE58571.1"/>
    <property type="molecule type" value="Genomic_DNA"/>
</dbReference>
<evidence type="ECO:0000256" key="4">
    <source>
        <dbReference type="SAM" id="Phobius"/>
    </source>
</evidence>
<dbReference type="Proteomes" id="UP000018936">
    <property type="component" value="Unassembled WGS sequence"/>
</dbReference>
<dbReference type="GO" id="GO:0007166">
    <property type="term" value="P:cell surface receptor signaling pathway"/>
    <property type="evidence" value="ECO:0007669"/>
    <property type="project" value="TreeGrafter"/>
</dbReference>
<reference evidence="6 7" key="1">
    <citation type="journal article" date="2013" name="Proc. Natl. Acad. Sci. U.S.A.">
        <title>The king cobra genome reveals dynamic gene evolution and adaptation in the snake venom system.</title>
        <authorList>
            <person name="Vonk F.J."/>
            <person name="Casewell N.R."/>
            <person name="Henkel C.V."/>
            <person name="Heimberg A.M."/>
            <person name="Jansen H.J."/>
            <person name="McCleary R.J."/>
            <person name="Kerkkamp H.M."/>
            <person name="Vos R.A."/>
            <person name="Guerreiro I."/>
            <person name="Calvete J.J."/>
            <person name="Wuster W."/>
            <person name="Woods A.E."/>
            <person name="Logan J.M."/>
            <person name="Harrison R.A."/>
            <person name="Castoe T.A."/>
            <person name="de Koning A.P."/>
            <person name="Pollock D.D."/>
            <person name="Yandell M."/>
            <person name="Calderon D."/>
            <person name="Renjifo C."/>
            <person name="Currier R.B."/>
            <person name="Salgado D."/>
            <person name="Pla D."/>
            <person name="Sanz L."/>
            <person name="Hyder A.S."/>
            <person name="Ribeiro J.M."/>
            <person name="Arntzen J.W."/>
            <person name="van den Thillart G.E."/>
            <person name="Boetzer M."/>
            <person name="Pirovano W."/>
            <person name="Dirks R.P."/>
            <person name="Spaink H.P."/>
            <person name="Duboule D."/>
            <person name="McGlinn E."/>
            <person name="Kini R.M."/>
            <person name="Richardson M.K."/>
        </authorList>
    </citation>
    <scope>NUCLEOTIDE SEQUENCE</scope>
    <source>
        <tissue evidence="6">Blood</tissue>
    </source>
</reference>
<comment type="caution">
    <text evidence="6">The sequence shown here is derived from an EMBL/GenBank/DDBJ whole genome shotgun (WGS) entry which is preliminary data.</text>
</comment>
<keyword evidence="1" id="KW-0732">Signal</keyword>
<dbReference type="Gene3D" id="2.60.40.10">
    <property type="entry name" value="Immunoglobulins"/>
    <property type="match status" value="2"/>
</dbReference>
<evidence type="ECO:0000259" key="5">
    <source>
        <dbReference type="PROSITE" id="PS50835"/>
    </source>
</evidence>
<dbReference type="InterPro" id="IPR013783">
    <property type="entry name" value="Ig-like_fold"/>
</dbReference>
<dbReference type="InterPro" id="IPR003598">
    <property type="entry name" value="Ig_sub2"/>
</dbReference>
<dbReference type="GO" id="GO:0004888">
    <property type="term" value="F:transmembrane signaling receptor activity"/>
    <property type="evidence" value="ECO:0007669"/>
    <property type="project" value="TreeGrafter"/>
</dbReference>
<keyword evidence="2" id="KW-1015">Disulfide bond</keyword>